<dbReference type="GO" id="GO:0009873">
    <property type="term" value="P:ethylene-activated signaling pathway"/>
    <property type="evidence" value="ECO:0007669"/>
    <property type="project" value="UniProtKB-KW"/>
</dbReference>
<dbReference type="InterPro" id="IPR036955">
    <property type="entry name" value="AP2/ERF_dom_sf"/>
</dbReference>
<dbReference type="InterPro" id="IPR016177">
    <property type="entry name" value="DNA-bd_dom_sf"/>
</dbReference>
<dbReference type="InterPro" id="IPR001471">
    <property type="entry name" value="AP2/ERF_dom"/>
</dbReference>
<evidence type="ECO:0000256" key="8">
    <source>
        <dbReference type="ARBA" id="ARBA00023242"/>
    </source>
</evidence>
<feature type="region of interest" description="Disordered" evidence="10">
    <location>
        <begin position="48"/>
        <end position="70"/>
    </location>
</feature>
<dbReference type="InterPro" id="IPR051758">
    <property type="entry name" value="ERF/AP2-like"/>
</dbReference>
<accession>A0AAP0CHU5</accession>
<dbReference type="AlphaFoldDB" id="A0AAP0CHU5"/>
<comment type="subcellular location">
    <subcellularLocation>
        <location evidence="1">Nucleus</location>
    </subcellularLocation>
</comment>
<dbReference type="GO" id="GO:0000976">
    <property type="term" value="F:transcription cis-regulatory region binding"/>
    <property type="evidence" value="ECO:0007669"/>
    <property type="project" value="UniProtKB-ARBA"/>
</dbReference>
<keyword evidence="8" id="KW-0539">Nucleus</keyword>
<dbReference type="GO" id="GO:0006952">
    <property type="term" value="P:defense response"/>
    <property type="evidence" value="ECO:0007669"/>
    <property type="project" value="UniProtKB-KW"/>
</dbReference>
<evidence type="ECO:0000313" key="12">
    <source>
        <dbReference type="EMBL" id="KAK9056965.1"/>
    </source>
</evidence>
<evidence type="ECO:0000256" key="7">
    <source>
        <dbReference type="ARBA" id="ARBA00023163"/>
    </source>
</evidence>
<dbReference type="FunFam" id="3.30.730.10:FF:000001">
    <property type="entry name" value="Ethylene-responsive transcription factor 2"/>
    <property type="match status" value="1"/>
</dbReference>
<dbReference type="SUPFAM" id="SSF54171">
    <property type="entry name" value="DNA-binding domain"/>
    <property type="match status" value="1"/>
</dbReference>
<dbReference type="Pfam" id="PF00847">
    <property type="entry name" value="AP2"/>
    <property type="match status" value="1"/>
</dbReference>
<evidence type="ECO:0000256" key="4">
    <source>
        <dbReference type="ARBA" id="ARBA00023015"/>
    </source>
</evidence>
<keyword evidence="5" id="KW-0238">DNA-binding</keyword>
<dbReference type="PANTHER" id="PTHR31657:SF40">
    <property type="entry name" value="ETHYLENE-RESPONSIVE TRANSCRIPTION FACTOR ERF062"/>
    <property type="match status" value="1"/>
</dbReference>
<evidence type="ECO:0000256" key="2">
    <source>
        <dbReference type="ARBA" id="ARBA00022745"/>
    </source>
</evidence>
<reference evidence="12 13" key="1">
    <citation type="submission" date="2024-04" db="EMBL/GenBank/DDBJ databases">
        <title>The reference genome of an endangered Asteraceae, Deinandra increscens subsp. villosa, native to the Central Coast of California.</title>
        <authorList>
            <person name="Guilliams M."/>
            <person name="Hasenstab-Lehman K."/>
            <person name="Meyer R."/>
            <person name="Mcevoy S."/>
        </authorList>
    </citation>
    <scope>NUCLEOTIDE SEQUENCE [LARGE SCALE GENOMIC DNA]</scope>
    <source>
        <tissue evidence="12">Leaf</tissue>
    </source>
</reference>
<evidence type="ECO:0000259" key="11">
    <source>
        <dbReference type="PROSITE" id="PS51032"/>
    </source>
</evidence>
<evidence type="ECO:0000256" key="10">
    <source>
        <dbReference type="SAM" id="MobiDB-lite"/>
    </source>
</evidence>
<dbReference type="GO" id="GO:0005634">
    <property type="term" value="C:nucleus"/>
    <property type="evidence" value="ECO:0007669"/>
    <property type="project" value="UniProtKB-SubCell"/>
</dbReference>
<feature type="compositionally biased region" description="Low complexity" evidence="10">
    <location>
        <begin position="48"/>
        <end position="57"/>
    </location>
</feature>
<organism evidence="12 13">
    <name type="scientific">Deinandra increscens subsp. villosa</name>
    <dbReference type="NCBI Taxonomy" id="3103831"/>
    <lineage>
        <taxon>Eukaryota</taxon>
        <taxon>Viridiplantae</taxon>
        <taxon>Streptophyta</taxon>
        <taxon>Embryophyta</taxon>
        <taxon>Tracheophyta</taxon>
        <taxon>Spermatophyta</taxon>
        <taxon>Magnoliopsida</taxon>
        <taxon>eudicotyledons</taxon>
        <taxon>Gunneridae</taxon>
        <taxon>Pentapetalae</taxon>
        <taxon>asterids</taxon>
        <taxon>campanulids</taxon>
        <taxon>Asterales</taxon>
        <taxon>Asteraceae</taxon>
        <taxon>Asteroideae</taxon>
        <taxon>Heliantheae alliance</taxon>
        <taxon>Madieae</taxon>
        <taxon>Madiinae</taxon>
        <taxon>Deinandra</taxon>
    </lineage>
</organism>
<sequence>MEPVVEPSSISCRNKRKPSWNAVQPVKMIERPDQQHNESRFVFPFSLDSQSQSSNDQHMVSFNPERGRDRLMRDDEKTAVKLYRGVRQRQWGRWVAEIRLPHSRSRRWLGTFATAVEAALAYDHEAFKLRGNEARLNFPDLFIKDSKEVLAPSSQPV</sequence>
<evidence type="ECO:0000256" key="6">
    <source>
        <dbReference type="ARBA" id="ARBA00023159"/>
    </source>
</evidence>
<protein>
    <recommendedName>
        <fullName evidence="11">AP2/ERF domain-containing protein</fullName>
    </recommendedName>
</protein>
<dbReference type="PANTHER" id="PTHR31657">
    <property type="entry name" value="ETHYLENE-RESPONSIVE TRANSCRIPTION FACTOR ERF061"/>
    <property type="match status" value="1"/>
</dbReference>
<dbReference type="EMBL" id="JBCNJP010000024">
    <property type="protein sequence ID" value="KAK9056965.1"/>
    <property type="molecule type" value="Genomic_DNA"/>
</dbReference>
<dbReference type="PROSITE" id="PS51032">
    <property type="entry name" value="AP2_ERF"/>
    <property type="match status" value="1"/>
</dbReference>
<evidence type="ECO:0000256" key="5">
    <source>
        <dbReference type="ARBA" id="ARBA00023125"/>
    </source>
</evidence>
<feature type="domain" description="AP2/ERF" evidence="11">
    <location>
        <begin position="82"/>
        <end position="139"/>
    </location>
</feature>
<keyword evidence="7" id="KW-0804">Transcription</keyword>
<dbReference type="Gene3D" id="3.30.730.10">
    <property type="entry name" value="AP2/ERF domain"/>
    <property type="match status" value="1"/>
</dbReference>
<evidence type="ECO:0000313" key="13">
    <source>
        <dbReference type="Proteomes" id="UP001408789"/>
    </source>
</evidence>
<keyword evidence="6" id="KW-0010">Activator</keyword>
<evidence type="ECO:0000256" key="3">
    <source>
        <dbReference type="ARBA" id="ARBA00022821"/>
    </source>
</evidence>
<keyword evidence="3" id="KW-0611">Plant defense</keyword>
<dbReference type="SMART" id="SM00380">
    <property type="entry name" value="AP2"/>
    <property type="match status" value="1"/>
</dbReference>
<name>A0AAP0CHU5_9ASTR</name>
<dbReference type="GO" id="GO:0003700">
    <property type="term" value="F:DNA-binding transcription factor activity"/>
    <property type="evidence" value="ECO:0007669"/>
    <property type="project" value="InterPro"/>
</dbReference>
<comment type="caution">
    <text evidence="12">The sequence shown here is derived from an EMBL/GenBank/DDBJ whole genome shotgun (WGS) entry which is preliminary data.</text>
</comment>
<comment type="similarity">
    <text evidence="9">Belongs to the AP2/ERF transcription factor family. ERF subfamily.</text>
</comment>
<evidence type="ECO:0000256" key="9">
    <source>
        <dbReference type="ARBA" id="ARBA00024343"/>
    </source>
</evidence>
<keyword evidence="4" id="KW-0805">Transcription regulation</keyword>
<dbReference type="Proteomes" id="UP001408789">
    <property type="component" value="Unassembled WGS sequence"/>
</dbReference>
<dbReference type="PRINTS" id="PR00367">
    <property type="entry name" value="ETHRSPELEMNT"/>
</dbReference>
<evidence type="ECO:0000256" key="1">
    <source>
        <dbReference type="ARBA" id="ARBA00004123"/>
    </source>
</evidence>
<gene>
    <name evidence="12" type="ORF">SSX86_024330</name>
</gene>
<dbReference type="CDD" id="cd00018">
    <property type="entry name" value="AP2"/>
    <property type="match status" value="1"/>
</dbReference>
<keyword evidence="13" id="KW-1185">Reference proteome</keyword>
<keyword evidence="2" id="KW-0936">Ethylene signaling pathway</keyword>
<proteinExistence type="inferred from homology"/>